<reference evidence="1 2" key="1">
    <citation type="submission" date="2021-06" db="EMBL/GenBank/DDBJ databases">
        <title>Bacillus sp. RD4P76, an endophyte from a halophyte.</title>
        <authorList>
            <person name="Sun J.-Q."/>
        </authorList>
    </citation>
    <scope>NUCLEOTIDE SEQUENCE [LARGE SCALE GENOMIC DNA]</scope>
    <source>
        <strain evidence="1 2">CGMCC 1.15917</strain>
    </source>
</reference>
<dbReference type="Proteomes" id="UP000784880">
    <property type="component" value="Unassembled WGS sequence"/>
</dbReference>
<keyword evidence="2" id="KW-1185">Reference proteome</keyword>
<accession>A0ABS6JCD2</accession>
<proteinExistence type="predicted"/>
<evidence type="ECO:0000313" key="1">
    <source>
        <dbReference type="EMBL" id="MBU9711325.1"/>
    </source>
</evidence>
<gene>
    <name evidence="1" type="ORF">KS419_06235</name>
</gene>
<protein>
    <submittedName>
        <fullName evidence="1">Uncharacterized protein</fullName>
    </submittedName>
</protein>
<evidence type="ECO:0000313" key="2">
    <source>
        <dbReference type="Proteomes" id="UP000784880"/>
    </source>
</evidence>
<dbReference type="EMBL" id="JAHQCS010000066">
    <property type="protein sequence ID" value="MBU9711325.1"/>
    <property type="molecule type" value="Genomic_DNA"/>
</dbReference>
<comment type="caution">
    <text evidence="1">The sequence shown here is derived from an EMBL/GenBank/DDBJ whole genome shotgun (WGS) entry which is preliminary data.</text>
</comment>
<organism evidence="1 2">
    <name type="scientific">Evansella tamaricis</name>
    <dbReference type="NCBI Taxonomy" id="2069301"/>
    <lineage>
        <taxon>Bacteria</taxon>
        <taxon>Bacillati</taxon>
        <taxon>Bacillota</taxon>
        <taxon>Bacilli</taxon>
        <taxon>Bacillales</taxon>
        <taxon>Bacillaceae</taxon>
        <taxon>Evansella</taxon>
    </lineage>
</organism>
<dbReference type="RefSeq" id="WP_217065207.1">
    <property type="nucleotide sequence ID" value="NZ_JAHQCS010000066.1"/>
</dbReference>
<name>A0ABS6JCD2_9BACI</name>
<sequence length="300" mass="35434">MSWREQIWEQKWFEALLPNYLKPLRDPQVETEFTKDMIEEAEEFLSDLASLSELPRINKTFKRNIKGFLFKVKIKPKKIHLELLDTKKSSDSVKKRIYITIFRKQFKAENGMGKCIDSTIYYQIKNKTTVRSVRRHPLFQTLFIQLHHLDVSLSGGKPEDIPTLTTKGSEKLANKNDEKNLIIQQASKISTHYHHMDSLISKRLKSLQGTISECLKEIELLDLEEKHHVKRLVNQDLPSLLETYHSLSFEQKKEKYEDVLNSLQSMQDFLDKLAKDVQSSRMDRMDHLLRLNRLRYSEDD</sequence>